<dbReference type="Proteomes" id="UP001240447">
    <property type="component" value="Unassembled WGS sequence"/>
</dbReference>
<reference evidence="4 5" key="1">
    <citation type="submission" date="2023-07" db="EMBL/GenBank/DDBJ databases">
        <title>Sequencing the genomes of 1000 actinobacteria strains.</title>
        <authorList>
            <person name="Klenk H.-P."/>
        </authorList>
    </citation>
    <scope>NUCLEOTIDE SEQUENCE [LARGE SCALE GENOMIC DNA]</scope>
    <source>
        <strain evidence="4 5">GD13</strain>
    </source>
</reference>
<dbReference type="PANTHER" id="PTHR43329">
    <property type="entry name" value="EPOXIDE HYDROLASE"/>
    <property type="match status" value="1"/>
</dbReference>
<dbReference type="Pfam" id="PF00561">
    <property type="entry name" value="Abhydrolase_1"/>
    <property type="match status" value="1"/>
</dbReference>
<evidence type="ECO:0000256" key="2">
    <source>
        <dbReference type="SAM" id="MobiDB-lite"/>
    </source>
</evidence>
<organism evidence="4 5">
    <name type="scientific">Nocardioides massiliensis</name>
    <dbReference type="NCBI Taxonomy" id="1325935"/>
    <lineage>
        <taxon>Bacteria</taxon>
        <taxon>Bacillati</taxon>
        <taxon>Actinomycetota</taxon>
        <taxon>Actinomycetes</taxon>
        <taxon>Propionibacteriales</taxon>
        <taxon>Nocardioidaceae</taxon>
        <taxon>Nocardioides</taxon>
    </lineage>
</organism>
<protein>
    <submittedName>
        <fullName evidence="4">Pimeloyl-ACP methyl ester carboxylesterase</fullName>
    </submittedName>
</protein>
<dbReference type="EMBL" id="JAUSQM010000001">
    <property type="protein sequence ID" value="MDP9822178.1"/>
    <property type="molecule type" value="Genomic_DNA"/>
</dbReference>
<evidence type="ECO:0000313" key="5">
    <source>
        <dbReference type="Proteomes" id="UP001240447"/>
    </source>
</evidence>
<dbReference type="PRINTS" id="PR00412">
    <property type="entry name" value="EPOXHYDRLASE"/>
</dbReference>
<feature type="region of interest" description="Disordered" evidence="2">
    <location>
        <begin position="1"/>
        <end position="42"/>
    </location>
</feature>
<comment type="caution">
    <text evidence="4">The sequence shown here is derived from an EMBL/GenBank/DDBJ whole genome shotgun (WGS) entry which is preliminary data.</text>
</comment>
<gene>
    <name evidence="4" type="ORF">J2S59_001987</name>
</gene>
<evidence type="ECO:0000313" key="4">
    <source>
        <dbReference type="EMBL" id="MDP9822178.1"/>
    </source>
</evidence>
<name>A0ABT9NP52_9ACTN</name>
<dbReference type="Gene3D" id="3.40.50.1820">
    <property type="entry name" value="alpha/beta hydrolase"/>
    <property type="match status" value="1"/>
</dbReference>
<keyword evidence="5" id="KW-1185">Reference proteome</keyword>
<dbReference type="InterPro" id="IPR029058">
    <property type="entry name" value="AB_hydrolase_fold"/>
</dbReference>
<feature type="domain" description="AB hydrolase-1" evidence="3">
    <location>
        <begin position="64"/>
        <end position="316"/>
    </location>
</feature>
<accession>A0ABT9NP52</accession>
<evidence type="ECO:0000256" key="1">
    <source>
        <dbReference type="ARBA" id="ARBA00022801"/>
    </source>
</evidence>
<dbReference type="InterPro" id="IPR000073">
    <property type="entry name" value="AB_hydrolase_1"/>
</dbReference>
<proteinExistence type="predicted"/>
<keyword evidence="1" id="KW-0378">Hydrolase</keyword>
<dbReference type="SUPFAM" id="SSF53474">
    <property type="entry name" value="alpha/beta-Hydrolases"/>
    <property type="match status" value="1"/>
</dbReference>
<evidence type="ECO:0000259" key="3">
    <source>
        <dbReference type="Pfam" id="PF00561"/>
    </source>
</evidence>
<sequence>MTGGSAPDSGAPLSTSPPSPPMVSPTVPHRRRGVASSPAAPGTGEAVSLAVREYGARSEDASAHVLLLHGYPERQDVWVPVVAHLLERDPDLHVITYDYRGAGESTRPTSTAAYVVDLLVDDLVAVLDATCGDTAVHLVGHDWGSVQLWEAIAAEATGDPRLAGRIASYTSVSGPPLDHLADLARGRVGSWRTRVSQLVHSWYVYAFLVPGLAEAALSPRAVALGSAHAHRLDPTLTDLTRAEHLSSDARHAVRLYRANVVGGMRRPKAWVSGVPTQVVVLERDGFVTPGSLADLERRCPDLVRQHLDVGHFLIPTHGDRLAELVLDHVHDAGARSA</sequence>
<dbReference type="InterPro" id="IPR000639">
    <property type="entry name" value="Epox_hydrolase-like"/>
</dbReference>
<dbReference type="RefSeq" id="WP_181642468.1">
    <property type="nucleotide sequence ID" value="NZ_CCXJ01000665.1"/>
</dbReference>